<dbReference type="PROSITE" id="PS50889">
    <property type="entry name" value="S4"/>
    <property type="match status" value="1"/>
</dbReference>
<dbReference type="Gene3D" id="3.10.290.10">
    <property type="entry name" value="RNA-binding S4 domain"/>
    <property type="match status" value="1"/>
</dbReference>
<evidence type="ECO:0000256" key="5">
    <source>
        <dbReference type="RuleBase" id="RU362028"/>
    </source>
</evidence>
<dbReference type="PANTHER" id="PTHR21600:SF44">
    <property type="entry name" value="RIBOSOMAL LARGE SUBUNIT PSEUDOURIDINE SYNTHASE D"/>
    <property type="match status" value="1"/>
</dbReference>
<evidence type="ECO:0000313" key="8">
    <source>
        <dbReference type="Proteomes" id="UP001364156"/>
    </source>
</evidence>
<dbReference type="Pfam" id="PF00849">
    <property type="entry name" value="PseudoU_synth_2"/>
    <property type="match status" value="1"/>
</dbReference>
<dbReference type="EC" id="5.4.99.-" evidence="5"/>
<dbReference type="Proteomes" id="UP001364156">
    <property type="component" value="Chromosome"/>
</dbReference>
<comment type="similarity">
    <text evidence="1 5">Belongs to the pseudouridine synthase RluA family.</text>
</comment>
<dbReference type="PROSITE" id="PS01129">
    <property type="entry name" value="PSI_RLU"/>
    <property type="match status" value="1"/>
</dbReference>
<comment type="function">
    <text evidence="5">Responsible for synthesis of pseudouridine from uracil.</text>
</comment>
<dbReference type="InterPro" id="IPR050188">
    <property type="entry name" value="RluA_PseudoU_synthase"/>
</dbReference>
<keyword evidence="8" id="KW-1185">Reference proteome</keyword>
<evidence type="ECO:0000256" key="1">
    <source>
        <dbReference type="ARBA" id="ARBA00010876"/>
    </source>
</evidence>
<dbReference type="InterPro" id="IPR002942">
    <property type="entry name" value="S4_RNA-bd"/>
</dbReference>
<evidence type="ECO:0000256" key="4">
    <source>
        <dbReference type="PROSITE-ProRule" id="PRU00182"/>
    </source>
</evidence>
<protein>
    <recommendedName>
        <fullName evidence="5">Pseudouridine synthase</fullName>
        <ecNumber evidence="5">5.4.99.-</ecNumber>
    </recommendedName>
</protein>
<dbReference type="Gene3D" id="3.30.2350.10">
    <property type="entry name" value="Pseudouridine synthase"/>
    <property type="match status" value="1"/>
</dbReference>
<feature type="domain" description="RNA-binding S4" evidence="6">
    <location>
        <begin position="19"/>
        <end position="87"/>
    </location>
</feature>
<dbReference type="PANTHER" id="PTHR21600">
    <property type="entry name" value="MITOCHONDRIAL RNA PSEUDOURIDINE SYNTHASE"/>
    <property type="match status" value="1"/>
</dbReference>
<dbReference type="InterPro" id="IPR006225">
    <property type="entry name" value="PsdUridine_synth_RluC/D"/>
</dbReference>
<comment type="catalytic activity">
    <reaction evidence="5">
        <text>a uridine in RNA = a pseudouridine in RNA</text>
        <dbReference type="Rhea" id="RHEA:48348"/>
        <dbReference type="Rhea" id="RHEA-COMP:12068"/>
        <dbReference type="Rhea" id="RHEA-COMP:12069"/>
        <dbReference type="ChEBI" id="CHEBI:65314"/>
        <dbReference type="ChEBI" id="CHEBI:65315"/>
    </reaction>
</comment>
<evidence type="ECO:0000313" key="7">
    <source>
        <dbReference type="EMBL" id="WWR47838.1"/>
    </source>
</evidence>
<gene>
    <name evidence="7" type="ORF">RZ517_06615</name>
</gene>
<dbReference type="SUPFAM" id="SSF55174">
    <property type="entry name" value="Alpha-L RNA-binding motif"/>
    <property type="match status" value="1"/>
</dbReference>
<evidence type="ECO:0000259" key="6">
    <source>
        <dbReference type="SMART" id="SM00363"/>
    </source>
</evidence>
<dbReference type="RefSeq" id="WP_338550674.1">
    <property type="nucleotide sequence ID" value="NZ_CP146069.1"/>
</dbReference>
<accession>A0ABZ2HQC6</accession>
<organism evidence="7 8">
    <name type="scientific">Roseovarius phycicola</name>
    <dbReference type="NCBI Taxonomy" id="3080976"/>
    <lineage>
        <taxon>Bacteria</taxon>
        <taxon>Pseudomonadati</taxon>
        <taxon>Pseudomonadota</taxon>
        <taxon>Alphaproteobacteria</taxon>
        <taxon>Rhodobacterales</taxon>
        <taxon>Roseobacteraceae</taxon>
        <taxon>Roseovarius</taxon>
    </lineage>
</organism>
<dbReference type="InterPro" id="IPR006224">
    <property type="entry name" value="PsdUridine_synth_RluA-like_CS"/>
</dbReference>
<dbReference type="InterPro" id="IPR036986">
    <property type="entry name" value="S4_RNA-bd_sf"/>
</dbReference>
<keyword evidence="2 5" id="KW-0413">Isomerase</keyword>
<sequence>MGEAPSKTISVRIAADPPPRLDKALARDVPEAAALSRTRLTRLIAEGCVQIGGAPVMDPKRKVSEGDIVEITVPQAEELDTVAQDIPLDVVHEDADLIVVNKPAGLVVHPAPGSPDGTLVNALLHHCGDSLSGIGGERRPGIVHRIDKDTSGLLVVAKSDKAHHGLAAQFETHSVERKYLALVHGVPDAADPRLRGIKGASFEAGNILKLTTQLTRHKTDRQKQAVVFQSGRHAVTRARRIETFGIPPQVSLVECWLETGRTHQIRVHMAHAGHGLVGDPVYGGRRKLNAKALSKESFAAVEVFSRQALHAAVLGFEHPVSGEILRFETPLPSDFAELLGKLRAFA</sequence>
<dbReference type="CDD" id="cd00165">
    <property type="entry name" value="S4"/>
    <property type="match status" value="1"/>
</dbReference>
<reference evidence="7 8" key="1">
    <citation type="submission" date="2023-10" db="EMBL/GenBank/DDBJ databases">
        <title>Roseovarius strain S88 nov., isolated from a marine algae.</title>
        <authorList>
            <person name="Lee M.W."/>
            <person name="Lee J.K."/>
            <person name="Kim J.M."/>
            <person name="Choi D.G."/>
            <person name="Baek J.H."/>
            <person name="Bayburt H."/>
            <person name="Jung J.J."/>
            <person name="Han D.M."/>
            <person name="Jeon C.O."/>
        </authorList>
    </citation>
    <scope>NUCLEOTIDE SEQUENCE [LARGE SCALE GENOMIC DNA]</scope>
    <source>
        <strain evidence="7 8">S88</strain>
    </source>
</reference>
<evidence type="ECO:0000256" key="2">
    <source>
        <dbReference type="ARBA" id="ARBA00023235"/>
    </source>
</evidence>
<comment type="catalytic activity">
    <reaction evidence="3">
        <text>uridine(1911/1915/1917) in 23S rRNA = pseudouridine(1911/1915/1917) in 23S rRNA</text>
        <dbReference type="Rhea" id="RHEA:42524"/>
        <dbReference type="Rhea" id="RHEA-COMP:10097"/>
        <dbReference type="Rhea" id="RHEA-COMP:10098"/>
        <dbReference type="ChEBI" id="CHEBI:65314"/>
        <dbReference type="ChEBI" id="CHEBI:65315"/>
        <dbReference type="EC" id="5.4.99.23"/>
    </reaction>
</comment>
<dbReference type="NCBIfam" id="TIGR00005">
    <property type="entry name" value="rluA_subfam"/>
    <property type="match status" value="1"/>
</dbReference>
<dbReference type="InterPro" id="IPR020103">
    <property type="entry name" value="PsdUridine_synth_cat_dom_sf"/>
</dbReference>
<dbReference type="CDD" id="cd02869">
    <property type="entry name" value="PseudoU_synth_RluA_like"/>
    <property type="match status" value="1"/>
</dbReference>
<dbReference type="Pfam" id="PF01479">
    <property type="entry name" value="S4"/>
    <property type="match status" value="1"/>
</dbReference>
<dbReference type="SUPFAM" id="SSF55120">
    <property type="entry name" value="Pseudouridine synthase"/>
    <property type="match status" value="1"/>
</dbReference>
<dbReference type="SMART" id="SM00363">
    <property type="entry name" value="S4"/>
    <property type="match status" value="1"/>
</dbReference>
<dbReference type="InterPro" id="IPR006145">
    <property type="entry name" value="PsdUridine_synth_RsuA/RluA"/>
</dbReference>
<name>A0ABZ2HQC6_9RHOB</name>
<keyword evidence="4" id="KW-0694">RNA-binding</keyword>
<dbReference type="EMBL" id="CP146069">
    <property type="protein sequence ID" value="WWR47838.1"/>
    <property type="molecule type" value="Genomic_DNA"/>
</dbReference>
<proteinExistence type="inferred from homology"/>
<evidence type="ECO:0000256" key="3">
    <source>
        <dbReference type="ARBA" id="ARBA00036882"/>
    </source>
</evidence>